<accession>U1MTA0</accession>
<name>U1MTA0_9EURY</name>
<keyword evidence="1" id="KW-0812">Transmembrane</keyword>
<sequence>MKERSVWLREKYHADILRGVRGVVICVILVPTLQTVKFLTVAVVRVCDSARATTWFLRSTCSTVMSCFSALALYLSAQTGGQTPIYAPTANQSAHEYR</sequence>
<protein>
    <submittedName>
        <fullName evidence="2">Uncharacterized protein</fullName>
    </submittedName>
</protein>
<organism evidence="2 3">
    <name type="scientific">Haloquadratum walsbyi J07HQW1</name>
    <dbReference type="NCBI Taxonomy" id="1238424"/>
    <lineage>
        <taxon>Archaea</taxon>
        <taxon>Methanobacteriati</taxon>
        <taxon>Methanobacteriota</taxon>
        <taxon>Stenosarchaea group</taxon>
        <taxon>Halobacteria</taxon>
        <taxon>Halobacteriales</taxon>
        <taxon>Haloferacaceae</taxon>
        <taxon>Haloquadratum</taxon>
    </lineage>
</organism>
<gene>
    <name evidence="2" type="ORF">J07HQW1_03537</name>
</gene>
<dbReference type="STRING" id="1238424.J07HQW1_03537"/>
<proteinExistence type="predicted"/>
<keyword evidence="1" id="KW-0472">Membrane</keyword>
<dbReference type="HOGENOM" id="CLU_2327212_0_0_2"/>
<dbReference type="AlphaFoldDB" id="U1MTA0"/>
<reference evidence="2 3" key="1">
    <citation type="journal article" date="2013" name="PLoS ONE">
        <title>Assembly-driven community genomics of a hypersaline microbial ecosystem.</title>
        <authorList>
            <person name="Podell S."/>
            <person name="Ugalde J.A."/>
            <person name="Narasingarao P."/>
            <person name="Banfield J.F."/>
            <person name="Heidelberg K.B."/>
            <person name="Allen E.E."/>
        </authorList>
    </citation>
    <scope>NUCLEOTIDE SEQUENCE [LARGE SCALE GENOMIC DNA]</scope>
    <source>
        <strain evidence="3">J07HQW1</strain>
    </source>
</reference>
<feature type="transmembrane region" description="Helical" evidence="1">
    <location>
        <begin position="55"/>
        <end position="75"/>
    </location>
</feature>
<feature type="transmembrane region" description="Helical" evidence="1">
    <location>
        <begin position="20"/>
        <end position="43"/>
    </location>
</feature>
<evidence type="ECO:0000313" key="2">
    <source>
        <dbReference type="EMBL" id="ERG93474.1"/>
    </source>
</evidence>
<evidence type="ECO:0000313" key="3">
    <source>
        <dbReference type="Proteomes" id="UP000030649"/>
    </source>
</evidence>
<dbReference type="EMBL" id="KE356560">
    <property type="protein sequence ID" value="ERG93474.1"/>
    <property type="molecule type" value="Genomic_DNA"/>
</dbReference>
<dbReference type="Proteomes" id="UP000030649">
    <property type="component" value="Unassembled WGS sequence"/>
</dbReference>
<evidence type="ECO:0000256" key="1">
    <source>
        <dbReference type="SAM" id="Phobius"/>
    </source>
</evidence>
<keyword evidence="1" id="KW-1133">Transmembrane helix</keyword>